<dbReference type="Proteomes" id="UP000006250">
    <property type="component" value="Unassembled WGS sequence"/>
</dbReference>
<dbReference type="RefSeq" id="WP_005990147.1">
    <property type="nucleotide sequence ID" value="NZ_AECZ01000001.1"/>
</dbReference>
<reference evidence="2 3" key="1">
    <citation type="submission" date="2010-08" db="EMBL/GenBank/DDBJ databases">
        <title>The draft genome of Desulfovibrio fructosovorans JJ.</title>
        <authorList>
            <consortium name="US DOE Joint Genome Institute (JGI-PGF)"/>
            <person name="Lucas S."/>
            <person name="Copeland A."/>
            <person name="Lapidus A."/>
            <person name="Cheng J.-F."/>
            <person name="Bruce D."/>
            <person name="Goodwin L."/>
            <person name="Pitluck S."/>
            <person name="Land M.L."/>
            <person name="Hauser L."/>
            <person name="Chang Y.-J."/>
            <person name="Jeffries C."/>
            <person name="Wall J.D."/>
            <person name="Stahl D.A."/>
            <person name="Arkin A.P."/>
            <person name="Dehal P."/>
            <person name="Stolyar S.M."/>
            <person name="Hazen T.C."/>
            <person name="Woyke T.J."/>
        </authorList>
    </citation>
    <scope>NUCLEOTIDE SEQUENCE [LARGE SCALE GENOMIC DNA]</scope>
    <source>
        <strain evidence="2 3">JJ</strain>
    </source>
</reference>
<accession>E1JR95</accession>
<protein>
    <submittedName>
        <fullName evidence="2">Uncharacterized protein</fullName>
    </submittedName>
</protein>
<dbReference type="EMBL" id="AECZ01000001">
    <property type="protein sequence ID" value="EFL53096.1"/>
    <property type="molecule type" value="Genomic_DNA"/>
</dbReference>
<comment type="caution">
    <text evidence="2">The sequence shown here is derived from an EMBL/GenBank/DDBJ whole genome shotgun (WGS) entry which is preliminary data.</text>
</comment>
<organism evidence="2 3">
    <name type="scientific">Solidesulfovibrio fructosivorans JJ]</name>
    <dbReference type="NCBI Taxonomy" id="596151"/>
    <lineage>
        <taxon>Bacteria</taxon>
        <taxon>Pseudomonadati</taxon>
        <taxon>Thermodesulfobacteriota</taxon>
        <taxon>Desulfovibrionia</taxon>
        <taxon>Desulfovibrionales</taxon>
        <taxon>Desulfovibrionaceae</taxon>
        <taxon>Solidesulfovibrio</taxon>
    </lineage>
</organism>
<sequence>MKIALTSAFVLRGKHYKAGDCLEVEESIGAAAINDGAAEQVFDLAASASGDTNPKTDGGNPDPKTPTDDGANAGPGKSVKAKS</sequence>
<gene>
    <name evidence="2" type="ORF">DesfrDRAFT_0144</name>
</gene>
<dbReference type="STRING" id="596151.DesfrDRAFT_0144"/>
<keyword evidence="3" id="KW-1185">Reference proteome</keyword>
<proteinExistence type="predicted"/>
<name>E1JR95_SOLFR</name>
<feature type="region of interest" description="Disordered" evidence="1">
    <location>
        <begin position="46"/>
        <end position="83"/>
    </location>
</feature>
<dbReference type="AlphaFoldDB" id="E1JR95"/>
<evidence type="ECO:0000313" key="3">
    <source>
        <dbReference type="Proteomes" id="UP000006250"/>
    </source>
</evidence>
<evidence type="ECO:0000313" key="2">
    <source>
        <dbReference type="EMBL" id="EFL53096.1"/>
    </source>
</evidence>
<evidence type="ECO:0000256" key="1">
    <source>
        <dbReference type="SAM" id="MobiDB-lite"/>
    </source>
</evidence>